<dbReference type="GeneID" id="26970835"/>
<name>A0A0A2V566_PARBA</name>
<dbReference type="HOGENOM" id="CLU_2400272_0_0_1"/>
<proteinExistence type="predicted"/>
<dbReference type="KEGG" id="pbl:PAAG_12051"/>
<dbReference type="VEuPathDB" id="FungiDB:PAAG_12051"/>
<gene>
    <name evidence="1" type="ORF">PAAG_12051</name>
</gene>
<dbReference type="RefSeq" id="XP_015702817.1">
    <property type="nucleotide sequence ID" value="XM_015847592.1"/>
</dbReference>
<sequence length="93" mass="9912">MEGLRESTHRESPPRADEWSEVLMAFNTAPADPLAKYRRTTRKSPVEAPQALQDNAGLQGLLLPGPNIAIPAQLNTAATISPAVHVSLKDGAS</sequence>
<evidence type="ECO:0000313" key="2">
    <source>
        <dbReference type="Proteomes" id="UP000002059"/>
    </source>
</evidence>
<dbReference type="Proteomes" id="UP000002059">
    <property type="component" value="Partially assembled WGS sequence"/>
</dbReference>
<protein>
    <submittedName>
        <fullName evidence="1">Uncharacterized protein</fullName>
    </submittedName>
</protein>
<keyword evidence="2" id="KW-1185">Reference proteome</keyword>
<accession>A0A0A2V566</accession>
<reference evidence="1 2" key="1">
    <citation type="journal article" date="2011" name="PLoS Genet.">
        <title>Comparative genomic analysis of human fungal pathogens causing paracoccidioidomycosis.</title>
        <authorList>
            <person name="Desjardins C.A."/>
            <person name="Champion M.D."/>
            <person name="Holder J.W."/>
            <person name="Muszewska A."/>
            <person name="Goldberg J."/>
            <person name="Bailao A.M."/>
            <person name="Brigido M.M."/>
            <person name="Ferreira M.E."/>
            <person name="Garcia A.M."/>
            <person name="Grynberg M."/>
            <person name="Gujja S."/>
            <person name="Heiman D.I."/>
            <person name="Henn M.R."/>
            <person name="Kodira C.D."/>
            <person name="Leon-Narvaez H."/>
            <person name="Longo L.V."/>
            <person name="Ma L.J."/>
            <person name="Malavazi I."/>
            <person name="Matsuo A.L."/>
            <person name="Morais F.V."/>
            <person name="Pereira M."/>
            <person name="Rodriguez-Brito S."/>
            <person name="Sakthikumar S."/>
            <person name="Salem-Izacc S.M."/>
            <person name="Sykes S.M."/>
            <person name="Teixeira M.M."/>
            <person name="Vallejo M.C."/>
            <person name="Walter M.E."/>
            <person name="Yandava C."/>
            <person name="Young S."/>
            <person name="Zeng Q."/>
            <person name="Zucker J."/>
            <person name="Felipe M.S."/>
            <person name="Goldman G.H."/>
            <person name="Haas B.J."/>
            <person name="McEwen J.G."/>
            <person name="Nino-Vega G."/>
            <person name="Puccia R."/>
            <person name="San-Blas G."/>
            <person name="Soares C.M."/>
            <person name="Birren B.W."/>
            <person name="Cuomo C.A."/>
        </authorList>
    </citation>
    <scope>NUCLEOTIDE SEQUENCE [LARGE SCALE GENOMIC DNA]</scope>
    <source>
        <strain evidence="2">ATCC MYA-826 / Pb01</strain>
    </source>
</reference>
<dbReference type="AlphaFoldDB" id="A0A0A2V566"/>
<organism evidence="1 2">
    <name type="scientific">Paracoccidioides lutzii (strain ATCC MYA-826 / Pb01)</name>
    <name type="common">Paracoccidioides brasiliensis</name>
    <dbReference type="NCBI Taxonomy" id="502779"/>
    <lineage>
        <taxon>Eukaryota</taxon>
        <taxon>Fungi</taxon>
        <taxon>Dikarya</taxon>
        <taxon>Ascomycota</taxon>
        <taxon>Pezizomycotina</taxon>
        <taxon>Eurotiomycetes</taxon>
        <taxon>Eurotiomycetidae</taxon>
        <taxon>Onygenales</taxon>
        <taxon>Ajellomycetaceae</taxon>
        <taxon>Paracoccidioides</taxon>
    </lineage>
</organism>
<evidence type="ECO:0000313" key="1">
    <source>
        <dbReference type="EMBL" id="KGQ01280.1"/>
    </source>
</evidence>
<dbReference type="EMBL" id="KN294005">
    <property type="protein sequence ID" value="KGQ01280.1"/>
    <property type="molecule type" value="Genomic_DNA"/>
</dbReference>